<evidence type="ECO:0000313" key="3">
    <source>
        <dbReference type="EMBL" id="WIT14297.1"/>
    </source>
</evidence>
<gene>
    <name evidence="3" type="ORF">PFX98_11940</name>
</gene>
<dbReference type="PANTHER" id="PTHR42897">
    <property type="entry name" value="PYRUVATE SYNTHASE SUBUNIT PORB"/>
    <property type="match status" value="1"/>
</dbReference>
<dbReference type="InterPro" id="IPR029061">
    <property type="entry name" value="THDP-binding"/>
</dbReference>
<dbReference type="PANTHER" id="PTHR42897:SF2">
    <property type="entry name" value="PYRUVATE SYNTHASE SUBUNIT PORB"/>
    <property type="match status" value="1"/>
</dbReference>
<dbReference type="RefSeq" id="WP_285235425.1">
    <property type="nucleotide sequence ID" value="NZ_CP116346.1"/>
</dbReference>
<dbReference type="GO" id="GO:0030976">
    <property type="term" value="F:thiamine pyrophosphate binding"/>
    <property type="evidence" value="ECO:0007669"/>
    <property type="project" value="InterPro"/>
</dbReference>
<dbReference type="InterPro" id="IPR051479">
    <property type="entry name" value="PorB-like"/>
</dbReference>
<dbReference type="InterPro" id="IPR011766">
    <property type="entry name" value="TPP_enzyme_TPP-bd"/>
</dbReference>
<dbReference type="Proteomes" id="UP001177769">
    <property type="component" value="Chromosome"/>
</dbReference>
<reference evidence="3" key="1">
    <citation type="submission" date="2023-01" db="EMBL/GenBank/DDBJ databases">
        <title>Whole genome sequence of Paucibacter sp. S2-9 isolated from pond sediment.</title>
        <authorList>
            <person name="Jung J.Y."/>
        </authorList>
    </citation>
    <scope>NUCLEOTIDE SEQUENCE</scope>
    <source>
        <strain evidence="3">S2-9</strain>
    </source>
</reference>
<name>A0AA95NJ35_9BURK</name>
<dbReference type="Pfam" id="PF02775">
    <property type="entry name" value="TPP_enzyme_C"/>
    <property type="match status" value="1"/>
</dbReference>
<proteinExistence type="predicted"/>
<organism evidence="3 4">
    <name type="scientific">Paucibacter sediminis</name>
    <dbReference type="NCBI Taxonomy" id="3019553"/>
    <lineage>
        <taxon>Bacteria</taxon>
        <taxon>Pseudomonadati</taxon>
        <taxon>Pseudomonadota</taxon>
        <taxon>Betaproteobacteria</taxon>
        <taxon>Burkholderiales</taxon>
        <taxon>Sphaerotilaceae</taxon>
        <taxon>Roseateles</taxon>
    </lineage>
</organism>
<feature type="domain" description="Thiamine pyrophosphate enzyme TPP-binding" evidence="2">
    <location>
        <begin position="75"/>
        <end position="243"/>
    </location>
</feature>
<dbReference type="CDD" id="cd03376">
    <property type="entry name" value="TPP_PFOR_porB_like"/>
    <property type="match status" value="1"/>
</dbReference>
<dbReference type="GO" id="GO:0044281">
    <property type="term" value="P:small molecule metabolic process"/>
    <property type="evidence" value="ECO:0007669"/>
    <property type="project" value="UniProtKB-ARBA"/>
</dbReference>
<dbReference type="KEGG" id="pais:PFX98_11940"/>
<keyword evidence="1" id="KW-0560">Oxidoreductase</keyword>
<keyword evidence="4" id="KW-1185">Reference proteome</keyword>
<evidence type="ECO:0000259" key="2">
    <source>
        <dbReference type="Pfam" id="PF02775"/>
    </source>
</evidence>
<dbReference type="GO" id="GO:0016491">
    <property type="term" value="F:oxidoreductase activity"/>
    <property type="evidence" value="ECO:0007669"/>
    <property type="project" value="UniProtKB-KW"/>
</dbReference>
<evidence type="ECO:0000313" key="4">
    <source>
        <dbReference type="Proteomes" id="UP001177769"/>
    </source>
</evidence>
<sequence>MNAPQIKFYQTGTFTVGNRLLAPEQRSVQSSSERSNSINSGHRACQGCGEALGARYAVDAAMRATRGQLIAANATGCLEVFSTPYPESSWQLPWIHSLFGNAAAVGTGIAAALKVKALKAGMSESATRVIAQGGDGGTTDIGFGCLSGMFERNDDVLYICYDNEAYMNTGVQRSSATPPAARTATTMAVGVQPGASFGQGKNLPLIAMAHEIPYVATATVADLRDLEAKVERAMSLRGARYLHILVPCPLGWGAASHDTIRLARLARETGIFPVFEAEHGEITSVTKIRHRVPVAEYLKPQKRFAHLFAQPGQPGHPEMLARIQADADKNIRRFKLLDEEVTV</sequence>
<protein>
    <submittedName>
        <fullName evidence="3">Thiamine pyrophosphate-dependent enzyme</fullName>
    </submittedName>
</protein>
<accession>A0AA95NJ35</accession>
<dbReference type="AlphaFoldDB" id="A0AA95NJ35"/>
<dbReference type="EMBL" id="CP116346">
    <property type="protein sequence ID" value="WIT14297.1"/>
    <property type="molecule type" value="Genomic_DNA"/>
</dbReference>
<dbReference type="Gene3D" id="3.40.50.970">
    <property type="match status" value="2"/>
</dbReference>
<dbReference type="SUPFAM" id="SSF52518">
    <property type="entry name" value="Thiamin diphosphate-binding fold (THDP-binding)"/>
    <property type="match status" value="1"/>
</dbReference>
<evidence type="ECO:0000256" key="1">
    <source>
        <dbReference type="ARBA" id="ARBA00023002"/>
    </source>
</evidence>